<keyword evidence="7" id="KW-1015">Disulfide bond</keyword>
<dbReference type="Pfam" id="PF00578">
    <property type="entry name" value="AhpC-TSA"/>
    <property type="match status" value="1"/>
</dbReference>
<evidence type="ECO:0000256" key="5">
    <source>
        <dbReference type="ARBA" id="ARBA00022862"/>
    </source>
</evidence>
<proteinExistence type="inferred from homology"/>
<dbReference type="Proteomes" id="UP000193244">
    <property type="component" value="Unassembled WGS sequence"/>
</dbReference>
<dbReference type="FunFam" id="3.40.30.10:FF:000007">
    <property type="entry name" value="Thioredoxin-dependent thiol peroxidase"/>
    <property type="match status" value="1"/>
</dbReference>
<dbReference type="Gene3D" id="3.40.30.10">
    <property type="entry name" value="Glutaredoxin"/>
    <property type="match status" value="1"/>
</dbReference>
<evidence type="ECO:0000256" key="2">
    <source>
        <dbReference type="ARBA" id="ARBA00011245"/>
    </source>
</evidence>
<comment type="function">
    <text evidence="1">Thiol-specific peroxidase that catalyzes the reduction of hydrogen peroxide and organic hydroperoxides to water and alcohols, respectively. Plays a role in cell protection against oxidative stress by detoxifying peroxides and as sensor of hydrogen peroxide-mediated signaling events.</text>
</comment>
<evidence type="ECO:0000256" key="10">
    <source>
        <dbReference type="ARBA" id="ARBA00038489"/>
    </source>
</evidence>
<dbReference type="PANTHER" id="PTHR42801:SF4">
    <property type="entry name" value="AHPC_TSA FAMILY PROTEIN"/>
    <property type="match status" value="1"/>
</dbReference>
<dbReference type="InterPro" id="IPR024706">
    <property type="entry name" value="Peroxiredoxin_AhpC-typ"/>
</dbReference>
<dbReference type="SUPFAM" id="SSF52833">
    <property type="entry name" value="Thioredoxin-like"/>
    <property type="match status" value="1"/>
</dbReference>
<keyword evidence="8" id="KW-0676">Redox-active center</keyword>
<dbReference type="PANTHER" id="PTHR42801">
    <property type="entry name" value="THIOREDOXIN-DEPENDENT PEROXIDE REDUCTASE"/>
    <property type="match status" value="1"/>
</dbReference>
<dbReference type="InterPro" id="IPR050924">
    <property type="entry name" value="Peroxiredoxin_BCP/PrxQ"/>
</dbReference>
<dbReference type="EMBL" id="FXAY01000001">
    <property type="protein sequence ID" value="SMG11823.1"/>
    <property type="molecule type" value="Genomic_DNA"/>
</dbReference>
<dbReference type="InterPro" id="IPR036249">
    <property type="entry name" value="Thioredoxin-like_sf"/>
</dbReference>
<gene>
    <name evidence="15" type="ORF">SAMN06296010_0327</name>
</gene>
<evidence type="ECO:0000256" key="7">
    <source>
        <dbReference type="ARBA" id="ARBA00023157"/>
    </source>
</evidence>
<evidence type="ECO:0000256" key="12">
    <source>
        <dbReference type="ARBA" id="ARBA00049091"/>
    </source>
</evidence>
<dbReference type="EC" id="1.11.1.24" evidence="3"/>
<evidence type="ECO:0000256" key="13">
    <source>
        <dbReference type="PIRSR" id="PIRSR000239-1"/>
    </source>
</evidence>
<dbReference type="GO" id="GO:0005737">
    <property type="term" value="C:cytoplasm"/>
    <property type="evidence" value="ECO:0007669"/>
    <property type="project" value="TreeGrafter"/>
</dbReference>
<dbReference type="PROSITE" id="PS51352">
    <property type="entry name" value="THIOREDOXIN_2"/>
    <property type="match status" value="1"/>
</dbReference>
<dbReference type="InterPro" id="IPR000866">
    <property type="entry name" value="AhpC/TSA"/>
</dbReference>
<evidence type="ECO:0000256" key="1">
    <source>
        <dbReference type="ARBA" id="ARBA00003330"/>
    </source>
</evidence>
<dbReference type="GO" id="GO:0008379">
    <property type="term" value="F:thioredoxin peroxidase activity"/>
    <property type="evidence" value="ECO:0007669"/>
    <property type="project" value="TreeGrafter"/>
</dbReference>
<dbReference type="PIRSF" id="PIRSF000239">
    <property type="entry name" value="AHPC"/>
    <property type="match status" value="1"/>
</dbReference>
<comment type="subunit">
    <text evidence="2">Monomer.</text>
</comment>
<evidence type="ECO:0000256" key="9">
    <source>
        <dbReference type="ARBA" id="ARBA00032824"/>
    </source>
</evidence>
<comment type="catalytic activity">
    <reaction evidence="12">
        <text>a hydroperoxide + [thioredoxin]-dithiol = an alcohol + [thioredoxin]-disulfide + H2O</text>
        <dbReference type="Rhea" id="RHEA:62620"/>
        <dbReference type="Rhea" id="RHEA-COMP:10698"/>
        <dbReference type="Rhea" id="RHEA-COMP:10700"/>
        <dbReference type="ChEBI" id="CHEBI:15377"/>
        <dbReference type="ChEBI" id="CHEBI:29950"/>
        <dbReference type="ChEBI" id="CHEBI:30879"/>
        <dbReference type="ChEBI" id="CHEBI:35924"/>
        <dbReference type="ChEBI" id="CHEBI:50058"/>
        <dbReference type="EC" id="1.11.1.24"/>
    </reaction>
</comment>
<comment type="similarity">
    <text evidence="10">Belongs to the peroxiredoxin family. BCP/PrxQ subfamily.</text>
</comment>
<evidence type="ECO:0000313" key="15">
    <source>
        <dbReference type="EMBL" id="SMG11823.1"/>
    </source>
</evidence>
<dbReference type="NCBIfam" id="NF006960">
    <property type="entry name" value="PRK09437.1"/>
    <property type="match status" value="1"/>
</dbReference>
<dbReference type="InterPro" id="IPR013766">
    <property type="entry name" value="Thioredoxin_domain"/>
</dbReference>
<evidence type="ECO:0000256" key="3">
    <source>
        <dbReference type="ARBA" id="ARBA00013017"/>
    </source>
</evidence>
<protein>
    <recommendedName>
        <fullName evidence="3">thioredoxin-dependent peroxiredoxin</fullName>
        <ecNumber evidence="3">1.11.1.24</ecNumber>
    </recommendedName>
    <alternativeName>
        <fullName evidence="11">Bacterioferritin comigratory protein</fullName>
    </alternativeName>
    <alternativeName>
        <fullName evidence="9">Thioredoxin peroxidase</fullName>
    </alternativeName>
</protein>
<evidence type="ECO:0000313" key="16">
    <source>
        <dbReference type="Proteomes" id="UP000193244"/>
    </source>
</evidence>
<dbReference type="GO" id="GO:0034599">
    <property type="term" value="P:cellular response to oxidative stress"/>
    <property type="evidence" value="ECO:0007669"/>
    <property type="project" value="TreeGrafter"/>
</dbReference>
<dbReference type="AlphaFoldDB" id="A0A1X7ICF2"/>
<keyword evidence="4" id="KW-0575">Peroxidase</keyword>
<feature type="active site" description="Cysteine sulfenic acid (-SOH) intermediate; for peroxidase activity" evidence="13">
    <location>
        <position position="50"/>
    </location>
</feature>
<evidence type="ECO:0000256" key="4">
    <source>
        <dbReference type="ARBA" id="ARBA00022559"/>
    </source>
</evidence>
<dbReference type="OrthoDB" id="9812811at2"/>
<organism evidence="15 16">
    <name type="scientific">Agreia pratensis</name>
    <dbReference type="NCBI Taxonomy" id="150121"/>
    <lineage>
        <taxon>Bacteria</taxon>
        <taxon>Bacillati</taxon>
        <taxon>Actinomycetota</taxon>
        <taxon>Actinomycetes</taxon>
        <taxon>Micrococcales</taxon>
        <taxon>Microbacteriaceae</taxon>
        <taxon>Agreia</taxon>
    </lineage>
</organism>
<dbReference type="RefSeq" id="WP_085482314.1">
    <property type="nucleotide sequence ID" value="NZ_FXAY01000001.1"/>
</dbReference>
<keyword evidence="5" id="KW-0049">Antioxidant</keyword>
<dbReference type="STRING" id="150121.SAMN06296010_0327"/>
<sequence length="160" mass="17300">MTDTVSRLTAGTPAPEFTLLDQDGADVSLSDFRGKKTIIYFYPEADTPGCTTQACDFRDNLNSLSSAGYQVLGVSRDKPAKLAAFKENQNLTFPLLSDPAKTVHEAYATWGEKSLYGKTVTGVIRSTFVLDENGVITLALYNVKATGHVASLRKKLGIDS</sequence>
<dbReference type="GO" id="GO:0045454">
    <property type="term" value="P:cell redox homeostasis"/>
    <property type="evidence" value="ECO:0007669"/>
    <property type="project" value="TreeGrafter"/>
</dbReference>
<keyword evidence="6" id="KW-0560">Oxidoreductase</keyword>
<evidence type="ECO:0000256" key="11">
    <source>
        <dbReference type="ARBA" id="ARBA00041373"/>
    </source>
</evidence>
<evidence type="ECO:0000256" key="6">
    <source>
        <dbReference type="ARBA" id="ARBA00023002"/>
    </source>
</evidence>
<keyword evidence="16" id="KW-1185">Reference proteome</keyword>
<reference evidence="16" key="1">
    <citation type="submission" date="2017-04" db="EMBL/GenBank/DDBJ databases">
        <authorList>
            <person name="Varghese N."/>
            <person name="Submissions S."/>
        </authorList>
    </citation>
    <scope>NUCLEOTIDE SEQUENCE [LARGE SCALE GENOMIC DNA]</scope>
    <source>
        <strain evidence="16">VKM Ac-2510</strain>
    </source>
</reference>
<evidence type="ECO:0000256" key="8">
    <source>
        <dbReference type="ARBA" id="ARBA00023284"/>
    </source>
</evidence>
<feature type="domain" description="Thioredoxin" evidence="14">
    <location>
        <begin position="8"/>
        <end position="160"/>
    </location>
</feature>
<name>A0A1X7ICF2_9MICO</name>
<dbReference type="CDD" id="cd03017">
    <property type="entry name" value="PRX_BCP"/>
    <property type="match status" value="1"/>
</dbReference>
<evidence type="ECO:0000259" key="14">
    <source>
        <dbReference type="PROSITE" id="PS51352"/>
    </source>
</evidence>
<accession>A0A1X7ICF2</accession>